<evidence type="ECO:0000313" key="1">
    <source>
        <dbReference type="EMBL" id="KAK8227671.1"/>
    </source>
</evidence>
<organism evidence="1 2">
    <name type="scientific">Phyllosticta capitalensis</name>
    <dbReference type="NCBI Taxonomy" id="121624"/>
    <lineage>
        <taxon>Eukaryota</taxon>
        <taxon>Fungi</taxon>
        <taxon>Dikarya</taxon>
        <taxon>Ascomycota</taxon>
        <taxon>Pezizomycotina</taxon>
        <taxon>Dothideomycetes</taxon>
        <taxon>Dothideomycetes incertae sedis</taxon>
        <taxon>Botryosphaeriales</taxon>
        <taxon>Phyllostictaceae</taxon>
        <taxon>Phyllosticta</taxon>
    </lineage>
</organism>
<protein>
    <submittedName>
        <fullName evidence="1">Uncharacterized protein</fullName>
    </submittedName>
</protein>
<reference evidence="1 2" key="1">
    <citation type="submission" date="2024-04" db="EMBL/GenBank/DDBJ databases">
        <title>Phyllosticta paracitricarpa is synonymous to the EU quarantine fungus P. citricarpa based on phylogenomic analyses.</title>
        <authorList>
            <consortium name="Lawrence Berkeley National Laboratory"/>
            <person name="Van Ingen-Buijs V.A."/>
            <person name="Van Westerhoven A.C."/>
            <person name="Haridas S."/>
            <person name="Skiadas P."/>
            <person name="Martin F."/>
            <person name="Groenewald J.Z."/>
            <person name="Crous P.W."/>
            <person name="Seidl M.F."/>
        </authorList>
    </citation>
    <scope>NUCLEOTIDE SEQUENCE [LARGE SCALE GENOMIC DNA]</scope>
    <source>
        <strain evidence="1 2">CBS 123374</strain>
    </source>
</reference>
<dbReference type="Proteomes" id="UP001492380">
    <property type="component" value="Unassembled WGS sequence"/>
</dbReference>
<name>A0ABR1YFF5_9PEZI</name>
<accession>A0ABR1YFF5</accession>
<gene>
    <name evidence="1" type="ORF">HDK90DRAFT_65578</name>
</gene>
<comment type="caution">
    <text evidence="1">The sequence shown here is derived from an EMBL/GenBank/DDBJ whole genome shotgun (WGS) entry which is preliminary data.</text>
</comment>
<evidence type="ECO:0000313" key="2">
    <source>
        <dbReference type="Proteomes" id="UP001492380"/>
    </source>
</evidence>
<keyword evidence="2" id="KW-1185">Reference proteome</keyword>
<proteinExistence type="predicted"/>
<dbReference type="EMBL" id="JBBWRZ010000010">
    <property type="protein sequence ID" value="KAK8227671.1"/>
    <property type="molecule type" value="Genomic_DNA"/>
</dbReference>
<sequence length="264" mass="28715">MLAFSHMSPLRRCGGRHATVVDAKAQLFLLRVAVLSVQLMSGIDAAAAAAAAADAARIHVRAGGHLIACQPDERPDGQAKRTGCRGLREDITYPSLAAAQLTKLWYDTRALCAVPCASVARTLEEGEGGNRAMGPAAVPLVGGGTWQSRLYGVLVAVPTCPCVWRAGWLTGWLGTGCSHFFLSRSRAAPQQQRRQKYLGVCSSRARSSEKENKRASCAWFLFLYVAYVVRPPTRRPRQPCRPTADRLTLARSWSTESEQISHLL</sequence>